<sequence length="525" mass="58962">MVAFSTLAGSRLRWGPGTFAVGPVGTGRARGLTAWDGFMSREKWSKKGSRGRMLHAELGLADWFLSLRRLTWSLPPGVGARAGIPSRLLAILNSNHKLLSPEDIRLAFLFAIRELCFIHLYTSGPNTKPDTATADKPTLPVNQQPSDSMPPQRQQQHVDQIHIYIRMFCGSLCGFGFLMLACTSSLNWVQFLVIKNGLELYAGLWITCNHELCWSHTPKSPYYLQFSRAFFLISVFATLVALVWLISSCLSRRGSITTNLDLKVSILSFISAISLLLCLVLFLAQVYWHAKDALEPDLLWTYHINWWSDFLYMFSGTCLFLCLILFLMQVKLYSKNILEPHFLLVYRLNWWGSIFYMIAGFLSGLNHISSRVTPPDQNLLVIPLRRTRIGNIGSVQLGLTETNEGVSTWMNQAPKRQSGSVVQPRVHITGTQAEVGTQTEPVTQMSVTQKVLETQTEPEVQSESKTQMEPEIGNESVIRDGLTTPRFNTEIESIDTVELRLEAEIIGSVTGDKLSNSLEVNENND</sequence>
<feature type="compositionally biased region" description="Polar residues" evidence="1">
    <location>
        <begin position="140"/>
        <end position="152"/>
    </location>
</feature>
<feature type="transmembrane region" description="Helical" evidence="2">
    <location>
        <begin position="266"/>
        <end position="290"/>
    </location>
</feature>
<dbReference type="GO" id="GO:0016020">
    <property type="term" value="C:membrane"/>
    <property type="evidence" value="ECO:0007669"/>
    <property type="project" value="UniProtKB-SubCell"/>
</dbReference>
<reference key="1">
    <citation type="submission" date="2019-01" db="UniProtKB">
        <authorList>
            <consortium name="RefSeq"/>
        </authorList>
    </citation>
    <scope>IDENTIFICATION</scope>
</reference>
<evidence type="ECO:0000313" key="3">
    <source>
        <dbReference type="Proteomes" id="UP001652641"/>
    </source>
</evidence>
<keyword evidence="2 4" id="KW-0812">Transmembrane</keyword>
<dbReference type="KEGG" id="vvp:112934621"/>
<protein>
    <submittedName>
        <fullName evidence="4">Transmembrane protein 202 isoform X1</fullName>
    </submittedName>
</protein>
<feature type="transmembrane region" description="Helical" evidence="2">
    <location>
        <begin position="348"/>
        <end position="368"/>
    </location>
</feature>
<evidence type="ECO:0000313" key="4">
    <source>
        <dbReference type="RefSeq" id="XP_025873916.2"/>
    </source>
</evidence>
<reference evidence="4" key="2">
    <citation type="submission" date="2025-08" db="UniProtKB">
        <authorList>
            <consortium name="RefSeq"/>
        </authorList>
    </citation>
    <scope>IDENTIFICATION</scope>
    <source>
        <tissue evidence="4">Cell line</tissue>
    </source>
</reference>
<keyword evidence="3" id="KW-1185">Reference proteome</keyword>
<dbReference type="CTD" id="338949"/>
<evidence type="ECO:0000256" key="1">
    <source>
        <dbReference type="SAM" id="MobiDB-lite"/>
    </source>
</evidence>
<evidence type="ECO:0000256" key="2">
    <source>
        <dbReference type="SAM" id="Phobius"/>
    </source>
</evidence>
<feature type="region of interest" description="Disordered" evidence="1">
    <location>
        <begin position="129"/>
        <end position="152"/>
    </location>
</feature>
<feature type="transmembrane region" description="Helical" evidence="2">
    <location>
        <begin position="163"/>
        <end position="186"/>
    </location>
</feature>
<dbReference type="AlphaFoldDB" id="A0A3Q7U7P6"/>
<name>A0A3Q7U7P6_VULVU</name>
<gene>
    <name evidence="4" type="primary">TMEM202</name>
</gene>
<accession>A0A3Q7U7P6</accession>
<feature type="transmembrane region" description="Helical" evidence="2">
    <location>
        <begin position="226"/>
        <end position="246"/>
    </location>
</feature>
<proteinExistence type="predicted"/>
<feature type="transmembrane region" description="Helical" evidence="2">
    <location>
        <begin position="310"/>
        <end position="328"/>
    </location>
</feature>
<dbReference type="RefSeq" id="XP_025873916.2">
    <property type="nucleotide sequence ID" value="XM_026018131.2"/>
</dbReference>
<dbReference type="GeneID" id="112934621"/>
<organism evidence="3 4">
    <name type="scientific">Vulpes vulpes</name>
    <name type="common">Red fox</name>
    <dbReference type="NCBI Taxonomy" id="9627"/>
    <lineage>
        <taxon>Eukaryota</taxon>
        <taxon>Metazoa</taxon>
        <taxon>Chordata</taxon>
        <taxon>Craniata</taxon>
        <taxon>Vertebrata</taxon>
        <taxon>Euteleostomi</taxon>
        <taxon>Mammalia</taxon>
        <taxon>Eutheria</taxon>
        <taxon>Laurasiatheria</taxon>
        <taxon>Carnivora</taxon>
        <taxon>Caniformia</taxon>
        <taxon>Canidae</taxon>
        <taxon>Vulpes</taxon>
    </lineage>
</organism>
<keyword evidence="2" id="KW-1133">Transmembrane helix</keyword>
<keyword evidence="2" id="KW-0472">Membrane</keyword>
<dbReference type="Proteomes" id="UP001652641">
    <property type="component" value="Chromosome 15"/>
</dbReference>